<dbReference type="EMBL" id="ASGP02000007">
    <property type="protein sequence ID" value="KAH9497481.1"/>
    <property type="molecule type" value="Genomic_DNA"/>
</dbReference>
<gene>
    <name evidence="1" type="ORF">DERF_013471</name>
</gene>
<name>A0A922HMD7_DERFA</name>
<comment type="caution">
    <text evidence="1">The sequence shown here is derived from an EMBL/GenBank/DDBJ whole genome shotgun (WGS) entry which is preliminary data.</text>
</comment>
<keyword evidence="2" id="KW-1185">Reference proteome</keyword>
<dbReference type="AlphaFoldDB" id="A0A922HMD7"/>
<evidence type="ECO:0000313" key="1">
    <source>
        <dbReference type="EMBL" id="KAH9497481.1"/>
    </source>
</evidence>
<dbReference type="Proteomes" id="UP000790347">
    <property type="component" value="Unassembled WGS sequence"/>
</dbReference>
<organism evidence="1 2">
    <name type="scientific">Dermatophagoides farinae</name>
    <name type="common">American house dust mite</name>
    <dbReference type="NCBI Taxonomy" id="6954"/>
    <lineage>
        <taxon>Eukaryota</taxon>
        <taxon>Metazoa</taxon>
        <taxon>Ecdysozoa</taxon>
        <taxon>Arthropoda</taxon>
        <taxon>Chelicerata</taxon>
        <taxon>Arachnida</taxon>
        <taxon>Acari</taxon>
        <taxon>Acariformes</taxon>
        <taxon>Sarcoptiformes</taxon>
        <taxon>Astigmata</taxon>
        <taxon>Psoroptidia</taxon>
        <taxon>Analgoidea</taxon>
        <taxon>Pyroglyphidae</taxon>
        <taxon>Dermatophagoidinae</taxon>
        <taxon>Dermatophagoides</taxon>
    </lineage>
</organism>
<proteinExistence type="predicted"/>
<sequence length="83" mass="10067">MLPIIIIKSLSACNEDNNKNRKNNQIISYDNINDTDRYYQRIPCNRRQRQQQQLLQEKQQSATNSIESSFDHHSFFNNWHWLN</sequence>
<accession>A0A922HMD7</accession>
<evidence type="ECO:0000313" key="2">
    <source>
        <dbReference type="Proteomes" id="UP000790347"/>
    </source>
</evidence>
<reference evidence="1" key="1">
    <citation type="submission" date="2013-05" db="EMBL/GenBank/DDBJ databases">
        <authorList>
            <person name="Yim A.K.Y."/>
            <person name="Chan T.F."/>
            <person name="Ji K.M."/>
            <person name="Liu X.Y."/>
            <person name="Zhou J.W."/>
            <person name="Li R.Q."/>
            <person name="Yang K.Y."/>
            <person name="Li J."/>
            <person name="Li M."/>
            <person name="Law P.T.W."/>
            <person name="Wu Y.L."/>
            <person name="Cai Z.L."/>
            <person name="Qin H."/>
            <person name="Bao Y."/>
            <person name="Leung R.K.K."/>
            <person name="Ng P.K.S."/>
            <person name="Zou J."/>
            <person name="Zhong X.J."/>
            <person name="Ran P.X."/>
            <person name="Zhong N.S."/>
            <person name="Liu Z.G."/>
            <person name="Tsui S.K.W."/>
        </authorList>
    </citation>
    <scope>NUCLEOTIDE SEQUENCE</scope>
    <source>
        <strain evidence="1">Derf</strain>
        <tissue evidence="1">Whole organism</tissue>
    </source>
</reference>
<protein>
    <submittedName>
        <fullName evidence="1">Uncharacterized protein</fullName>
    </submittedName>
</protein>
<reference evidence="1" key="2">
    <citation type="journal article" date="2022" name="Res Sq">
        <title>Comparative Genomics Reveals Insights into the Divergent Evolution of Astigmatic Mites and Household Pest Adaptations.</title>
        <authorList>
            <person name="Xiong Q."/>
            <person name="Wan A.T.-Y."/>
            <person name="Liu X.-Y."/>
            <person name="Fung C.S.-H."/>
            <person name="Xiao X."/>
            <person name="Malainual N."/>
            <person name="Hou J."/>
            <person name="Wang L."/>
            <person name="Wang M."/>
            <person name="Yang K."/>
            <person name="Cui Y."/>
            <person name="Leung E."/>
            <person name="Nong W."/>
            <person name="Shin S.-K."/>
            <person name="Au S."/>
            <person name="Jeong K.Y."/>
            <person name="Chew F.T."/>
            <person name="Hui J."/>
            <person name="Leung T.F."/>
            <person name="Tungtrongchitr A."/>
            <person name="Zhong N."/>
            <person name="Liu Z."/>
            <person name="Tsui S."/>
        </authorList>
    </citation>
    <scope>NUCLEOTIDE SEQUENCE</scope>
    <source>
        <strain evidence="1">Derf</strain>
        <tissue evidence="1">Whole organism</tissue>
    </source>
</reference>